<reference evidence="2" key="1">
    <citation type="submission" date="2020-07" db="EMBL/GenBank/DDBJ databases">
        <title>Multicomponent nature underlies the extraordinary mechanical properties of spider dragline silk.</title>
        <authorList>
            <person name="Kono N."/>
            <person name="Nakamura H."/>
            <person name="Mori M."/>
            <person name="Yoshida Y."/>
            <person name="Ohtoshi R."/>
            <person name="Malay A.D."/>
            <person name="Moran D.A.P."/>
            <person name="Tomita M."/>
            <person name="Numata K."/>
            <person name="Arakawa K."/>
        </authorList>
    </citation>
    <scope>NUCLEOTIDE SEQUENCE</scope>
</reference>
<comment type="caution">
    <text evidence="2">The sequence shown here is derived from an EMBL/GenBank/DDBJ whole genome shotgun (WGS) entry which is preliminary data.</text>
</comment>
<keyword evidence="1" id="KW-1133">Transmembrane helix</keyword>
<accession>A0A8X6KM56</accession>
<dbReference type="Proteomes" id="UP000887116">
    <property type="component" value="Unassembled WGS sequence"/>
</dbReference>
<dbReference type="AlphaFoldDB" id="A0A8X6KM56"/>
<keyword evidence="1" id="KW-0812">Transmembrane</keyword>
<gene>
    <name evidence="2" type="ORF">TNCT_469531</name>
</gene>
<organism evidence="2 3">
    <name type="scientific">Trichonephila clavata</name>
    <name type="common">Joro spider</name>
    <name type="synonym">Nephila clavata</name>
    <dbReference type="NCBI Taxonomy" id="2740835"/>
    <lineage>
        <taxon>Eukaryota</taxon>
        <taxon>Metazoa</taxon>
        <taxon>Ecdysozoa</taxon>
        <taxon>Arthropoda</taxon>
        <taxon>Chelicerata</taxon>
        <taxon>Arachnida</taxon>
        <taxon>Araneae</taxon>
        <taxon>Araneomorphae</taxon>
        <taxon>Entelegynae</taxon>
        <taxon>Araneoidea</taxon>
        <taxon>Nephilidae</taxon>
        <taxon>Trichonephila</taxon>
    </lineage>
</organism>
<protein>
    <submittedName>
        <fullName evidence="2">Uncharacterized protein</fullName>
    </submittedName>
</protein>
<dbReference type="EMBL" id="BMAO01022198">
    <property type="protein sequence ID" value="GFQ80225.1"/>
    <property type="molecule type" value="Genomic_DNA"/>
</dbReference>
<name>A0A8X6KM56_TRICU</name>
<proteinExistence type="predicted"/>
<keyword evidence="1" id="KW-0472">Membrane</keyword>
<evidence type="ECO:0000313" key="3">
    <source>
        <dbReference type="Proteomes" id="UP000887116"/>
    </source>
</evidence>
<evidence type="ECO:0000256" key="1">
    <source>
        <dbReference type="SAM" id="Phobius"/>
    </source>
</evidence>
<keyword evidence="3" id="KW-1185">Reference proteome</keyword>
<sequence length="101" mass="11302">MDSVQADFSSKLEKGVLDYESKVTLPPSFNISPSQQETVLSLGFCIDTCFPLRGILIHDDWLMKFYKALCIVLMLTELASLTFSSAVTMMALLNFCHFLAL</sequence>
<evidence type="ECO:0000313" key="2">
    <source>
        <dbReference type="EMBL" id="GFQ80225.1"/>
    </source>
</evidence>
<feature type="transmembrane region" description="Helical" evidence="1">
    <location>
        <begin position="68"/>
        <end position="93"/>
    </location>
</feature>